<dbReference type="OrthoDB" id="5876877at2759"/>
<keyword evidence="1" id="KW-0175">Coiled coil</keyword>
<organism evidence="4 5">
    <name type="scientific">Caenorhabditis bovis</name>
    <dbReference type="NCBI Taxonomy" id="2654633"/>
    <lineage>
        <taxon>Eukaryota</taxon>
        <taxon>Metazoa</taxon>
        <taxon>Ecdysozoa</taxon>
        <taxon>Nematoda</taxon>
        <taxon>Chromadorea</taxon>
        <taxon>Rhabditida</taxon>
        <taxon>Rhabditina</taxon>
        <taxon>Rhabditomorpha</taxon>
        <taxon>Rhabditoidea</taxon>
        <taxon>Rhabditidae</taxon>
        <taxon>Peloderinae</taxon>
        <taxon>Caenorhabditis</taxon>
    </lineage>
</organism>
<sequence>MVDPTSFDITILTVIGGAVFIVLVAIVLFFKRREDSSFDENFNKEALIYLSEPSKKDKKNLKKATKKTEKNKEKKDSEAKKESPRTESKRKVEENTVVKPADEKQEEETEKVVDNVPVEAKLQIDTKLGNGKENIKTEKKKSPKPIVNLDFKKVIQRLSSCENIEQEYVKFLETMQREHELQKHSLKEEVKAGQRKLMENNTRIDKLTKDKLALENFKKEEITKNATLSARVKQMSTLEAELRRQLGESQTTIARIEEVRGRDVGELQQTISALRRELDGVKNDNKKLAEEVKTNSVPKVSEIEFNNLNVQIRALEKVVADCKQELEKKINTVKELTVEITAKNETIQKLESEKQEWVKKESSLVVEYANLKKMVESTTKQLEEFVDSKTAVEKQNVELKQREADLLKKQGELFEKQQQDEEKIADLEKALFDKAQEVEEVVIVQRENAVSSAPSSSSSEEFEKVKAENQRLQAKIEELRNRNFAILEKVESAGHKAPEAKQNVSKERKIVVTTIGDLAKKPLENLEDSGAYTKWLQDTTADIRKRLSSQSEQSVGKTAAPKKDKKRKPSESSTVPTSGDVTVYRDALNALMTELDHIEKLAAKQASEYEAKIVELKQNLN</sequence>
<feature type="compositionally biased region" description="Basic and acidic residues" evidence="2">
    <location>
        <begin position="66"/>
        <end position="103"/>
    </location>
</feature>
<feature type="region of interest" description="Disordered" evidence="2">
    <location>
        <begin position="545"/>
        <end position="580"/>
    </location>
</feature>
<accession>A0A8S1EEA0</accession>
<keyword evidence="3" id="KW-0472">Membrane</keyword>
<comment type="caution">
    <text evidence="4">The sequence shown here is derived from an EMBL/GenBank/DDBJ whole genome shotgun (WGS) entry which is preliminary data.</text>
</comment>
<feature type="compositionally biased region" description="Polar residues" evidence="2">
    <location>
        <begin position="571"/>
        <end position="580"/>
    </location>
</feature>
<feature type="coiled-coil region" evidence="1">
    <location>
        <begin position="264"/>
        <end position="409"/>
    </location>
</feature>
<feature type="region of interest" description="Disordered" evidence="2">
    <location>
        <begin position="55"/>
        <end position="114"/>
    </location>
</feature>
<name>A0A8S1EEA0_9PELO</name>
<proteinExistence type="predicted"/>
<keyword evidence="3" id="KW-1133">Transmembrane helix</keyword>
<evidence type="ECO:0000256" key="3">
    <source>
        <dbReference type="SAM" id="Phobius"/>
    </source>
</evidence>
<keyword evidence="5" id="KW-1185">Reference proteome</keyword>
<dbReference type="AlphaFoldDB" id="A0A8S1EEA0"/>
<reference evidence="4 5" key="1">
    <citation type="submission" date="2020-04" db="EMBL/GenBank/DDBJ databases">
        <authorList>
            <person name="Laetsch R D."/>
            <person name="Stevens L."/>
            <person name="Kumar S."/>
            <person name="Blaxter L. M."/>
        </authorList>
    </citation>
    <scope>NUCLEOTIDE SEQUENCE [LARGE SCALE GENOMIC DNA]</scope>
</reference>
<evidence type="ECO:0000256" key="2">
    <source>
        <dbReference type="SAM" id="MobiDB-lite"/>
    </source>
</evidence>
<dbReference type="Proteomes" id="UP000494206">
    <property type="component" value="Unassembled WGS sequence"/>
</dbReference>
<protein>
    <submittedName>
        <fullName evidence="4">Uncharacterized protein</fullName>
    </submittedName>
</protein>
<keyword evidence="3" id="KW-0812">Transmembrane</keyword>
<dbReference type="EMBL" id="CADEPM010000001">
    <property type="protein sequence ID" value="CAB3397854.1"/>
    <property type="molecule type" value="Genomic_DNA"/>
</dbReference>
<gene>
    <name evidence="4" type="ORF">CBOVIS_LOCUS1207</name>
</gene>
<evidence type="ECO:0000256" key="1">
    <source>
        <dbReference type="SAM" id="Coils"/>
    </source>
</evidence>
<evidence type="ECO:0000313" key="5">
    <source>
        <dbReference type="Proteomes" id="UP000494206"/>
    </source>
</evidence>
<feature type="compositionally biased region" description="Basic residues" evidence="2">
    <location>
        <begin position="56"/>
        <end position="65"/>
    </location>
</feature>
<feature type="transmembrane region" description="Helical" evidence="3">
    <location>
        <begin position="6"/>
        <end position="30"/>
    </location>
</feature>
<evidence type="ECO:0000313" key="4">
    <source>
        <dbReference type="EMBL" id="CAB3397854.1"/>
    </source>
</evidence>
<feature type="coiled-coil region" evidence="1">
    <location>
        <begin position="462"/>
        <end position="489"/>
    </location>
</feature>